<name>A0A2J7Q0Z8_9NEOP</name>
<keyword evidence="5" id="KW-0527">Neuropeptide</keyword>
<evidence type="ECO:0000313" key="9">
    <source>
        <dbReference type="Proteomes" id="UP000235965"/>
    </source>
</evidence>
<evidence type="ECO:0000256" key="4">
    <source>
        <dbReference type="ARBA" id="ARBA00022815"/>
    </source>
</evidence>
<sequence length="219" mass="24004">MRHVFICYAMIQLILLASSVRCDGEESDSVSTNTNSRRGSSGLISMPRIGRSDLTWAFQSQGDIVPANRKSNRGPSGLISMPRVGRAFLAVTPGVHADQYLKDKRGSSGLIPMPRVGRSGLKWPLPEALLDEDGALVSVPVKRGGDGREEPAGMWFGPRLGKRSKRSIDVPWTVFTVREVPTDIRDYTLGQEPEELEDCCDLSAEQSPTQGGRNTQIHK</sequence>
<keyword evidence="7" id="KW-0732">Signal</keyword>
<dbReference type="Proteomes" id="UP000235965">
    <property type="component" value="Unassembled WGS sequence"/>
</dbReference>
<gene>
    <name evidence="8" type="primary">capa</name>
    <name evidence="8" type="ORF">B7P43_G02921</name>
</gene>
<dbReference type="EMBL" id="NEVH01019960">
    <property type="protein sequence ID" value="PNF22268.1"/>
    <property type="molecule type" value="Genomic_DNA"/>
</dbReference>
<dbReference type="Pfam" id="PF08259">
    <property type="entry name" value="Periviscerokin"/>
    <property type="match status" value="3"/>
</dbReference>
<accession>A0A2J7Q0Z8</accession>
<keyword evidence="4" id="KW-0027">Amidation</keyword>
<dbReference type="InterPro" id="IPR013231">
    <property type="entry name" value="Periviscerokinin"/>
</dbReference>
<proteinExistence type="inferred from homology"/>
<feature type="region of interest" description="Disordered" evidence="6">
    <location>
        <begin position="26"/>
        <end position="46"/>
    </location>
</feature>
<feature type="compositionally biased region" description="Polar residues" evidence="6">
    <location>
        <begin position="29"/>
        <end position="43"/>
    </location>
</feature>
<reference evidence="8 9" key="1">
    <citation type="submission" date="2017-12" db="EMBL/GenBank/DDBJ databases">
        <title>Hemimetabolous genomes reveal molecular basis of termite eusociality.</title>
        <authorList>
            <person name="Harrison M.C."/>
            <person name="Jongepier E."/>
            <person name="Robertson H.M."/>
            <person name="Arning N."/>
            <person name="Bitard-Feildel T."/>
            <person name="Chao H."/>
            <person name="Childers C.P."/>
            <person name="Dinh H."/>
            <person name="Doddapaneni H."/>
            <person name="Dugan S."/>
            <person name="Gowin J."/>
            <person name="Greiner C."/>
            <person name="Han Y."/>
            <person name="Hu H."/>
            <person name="Hughes D.S.T."/>
            <person name="Huylmans A.-K."/>
            <person name="Kemena C."/>
            <person name="Kremer L.P.M."/>
            <person name="Lee S.L."/>
            <person name="Lopez-Ezquerra A."/>
            <person name="Mallet L."/>
            <person name="Monroy-Kuhn J.M."/>
            <person name="Moser A."/>
            <person name="Murali S.C."/>
            <person name="Muzny D.M."/>
            <person name="Otani S."/>
            <person name="Piulachs M.-D."/>
            <person name="Poelchau M."/>
            <person name="Qu J."/>
            <person name="Schaub F."/>
            <person name="Wada-Katsumata A."/>
            <person name="Worley K.C."/>
            <person name="Xie Q."/>
            <person name="Ylla G."/>
            <person name="Poulsen M."/>
            <person name="Gibbs R.A."/>
            <person name="Schal C."/>
            <person name="Richards S."/>
            <person name="Belles X."/>
            <person name="Korb J."/>
            <person name="Bornberg-Bauer E."/>
        </authorList>
    </citation>
    <scope>NUCLEOTIDE SEQUENCE [LARGE SCALE GENOMIC DNA]</scope>
    <source>
        <tissue evidence="8">Whole body</tissue>
    </source>
</reference>
<feature type="chain" id="PRO_5014322160" evidence="7">
    <location>
        <begin position="23"/>
        <end position="219"/>
    </location>
</feature>
<evidence type="ECO:0000256" key="7">
    <source>
        <dbReference type="SAM" id="SignalP"/>
    </source>
</evidence>
<dbReference type="OrthoDB" id="6430009at2759"/>
<comment type="caution">
    <text evidence="8">The sequence shown here is derived from an EMBL/GenBank/DDBJ whole genome shotgun (WGS) entry which is preliminary data.</text>
</comment>
<organism evidence="8 9">
    <name type="scientific">Cryptotermes secundus</name>
    <dbReference type="NCBI Taxonomy" id="105785"/>
    <lineage>
        <taxon>Eukaryota</taxon>
        <taxon>Metazoa</taxon>
        <taxon>Ecdysozoa</taxon>
        <taxon>Arthropoda</taxon>
        <taxon>Hexapoda</taxon>
        <taxon>Insecta</taxon>
        <taxon>Pterygota</taxon>
        <taxon>Neoptera</taxon>
        <taxon>Polyneoptera</taxon>
        <taxon>Dictyoptera</taxon>
        <taxon>Blattodea</taxon>
        <taxon>Blattoidea</taxon>
        <taxon>Termitoidae</taxon>
        <taxon>Kalotermitidae</taxon>
        <taxon>Cryptotermitinae</taxon>
        <taxon>Cryptotermes</taxon>
    </lineage>
</organism>
<comment type="similarity">
    <text evidence="2">Belongs to the periviscerokinin family.</text>
</comment>
<keyword evidence="9" id="KW-1185">Reference proteome</keyword>
<evidence type="ECO:0000256" key="5">
    <source>
        <dbReference type="ARBA" id="ARBA00023320"/>
    </source>
</evidence>
<evidence type="ECO:0000313" key="8">
    <source>
        <dbReference type="EMBL" id="PNF22268.1"/>
    </source>
</evidence>
<dbReference type="GO" id="GO:0005576">
    <property type="term" value="C:extracellular region"/>
    <property type="evidence" value="ECO:0007669"/>
    <property type="project" value="UniProtKB-SubCell"/>
</dbReference>
<feature type="signal peptide" evidence="7">
    <location>
        <begin position="1"/>
        <end position="22"/>
    </location>
</feature>
<dbReference type="InParanoid" id="A0A2J7Q0Z8"/>
<dbReference type="AlphaFoldDB" id="A0A2J7Q0Z8"/>
<evidence type="ECO:0000256" key="2">
    <source>
        <dbReference type="ARBA" id="ARBA00007338"/>
    </source>
</evidence>
<evidence type="ECO:0000256" key="3">
    <source>
        <dbReference type="ARBA" id="ARBA00022525"/>
    </source>
</evidence>
<evidence type="ECO:0000256" key="1">
    <source>
        <dbReference type="ARBA" id="ARBA00004613"/>
    </source>
</evidence>
<keyword evidence="3" id="KW-0964">Secreted</keyword>
<dbReference type="GO" id="GO:0007218">
    <property type="term" value="P:neuropeptide signaling pathway"/>
    <property type="evidence" value="ECO:0007669"/>
    <property type="project" value="UniProtKB-KW"/>
</dbReference>
<evidence type="ECO:0000256" key="6">
    <source>
        <dbReference type="SAM" id="MobiDB-lite"/>
    </source>
</evidence>
<dbReference type="STRING" id="105785.A0A2J7Q0Z8"/>
<protein>
    <submittedName>
        <fullName evidence="8">Cardio acceleratory peptide 2b</fullName>
    </submittedName>
</protein>
<comment type="subcellular location">
    <subcellularLocation>
        <location evidence="1">Secreted</location>
    </subcellularLocation>
</comment>